<keyword evidence="3" id="KW-1185">Reference proteome</keyword>
<comment type="caution">
    <text evidence="2">The sequence shown here is derived from an EMBL/GenBank/DDBJ whole genome shotgun (WGS) entry which is preliminary data.</text>
</comment>
<dbReference type="Proteomes" id="UP001362999">
    <property type="component" value="Unassembled WGS sequence"/>
</dbReference>
<evidence type="ECO:0000313" key="2">
    <source>
        <dbReference type="EMBL" id="KAK7007135.1"/>
    </source>
</evidence>
<proteinExistence type="predicted"/>
<gene>
    <name evidence="2" type="ORF">R3P38DRAFT_2793011</name>
</gene>
<sequence>MSRISAEGDCQPPSPTQTATTAVTTAAKSVDPCISSAQPKPSTGQTKLSPTPTVRWIEGAPSSRRLPTIPNIGSAMVLRRKGAEKGEIHLILWRLHIGSVLIQIGSSIEDICGGTVVVCGKWRVGTISQSVHYGIVLNLITYTFNILLSQNHMCKLEVVESSLEGQLLRFPLNNEQKLKDTGEFQAIAKIALALKSVRNRGCPQQLV</sequence>
<evidence type="ECO:0000256" key="1">
    <source>
        <dbReference type="SAM" id="MobiDB-lite"/>
    </source>
</evidence>
<reference evidence="2 3" key="1">
    <citation type="journal article" date="2024" name="J Genomics">
        <title>Draft genome sequencing and assembly of Favolaschia claudopus CIRM-BRFM 2984 isolated from oak limbs.</title>
        <authorList>
            <person name="Navarro D."/>
            <person name="Drula E."/>
            <person name="Chaduli D."/>
            <person name="Cazenave R."/>
            <person name="Ahrendt S."/>
            <person name="Wang J."/>
            <person name="Lipzen A."/>
            <person name="Daum C."/>
            <person name="Barry K."/>
            <person name="Grigoriev I.V."/>
            <person name="Favel A."/>
            <person name="Rosso M.N."/>
            <person name="Martin F."/>
        </authorList>
    </citation>
    <scope>NUCLEOTIDE SEQUENCE [LARGE SCALE GENOMIC DNA]</scope>
    <source>
        <strain evidence="2 3">CIRM-BRFM 2984</strain>
    </source>
</reference>
<name>A0AAW0AEM9_9AGAR</name>
<feature type="compositionally biased region" description="Polar residues" evidence="1">
    <location>
        <begin position="35"/>
        <end position="52"/>
    </location>
</feature>
<protein>
    <submittedName>
        <fullName evidence="2">Uncharacterized protein</fullName>
    </submittedName>
</protein>
<dbReference type="AlphaFoldDB" id="A0AAW0AEM9"/>
<evidence type="ECO:0000313" key="3">
    <source>
        <dbReference type="Proteomes" id="UP001362999"/>
    </source>
</evidence>
<feature type="region of interest" description="Disordered" evidence="1">
    <location>
        <begin position="1"/>
        <end position="54"/>
    </location>
</feature>
<dbReference type="EMBL" id="JAWWNJ010000072">
    <property type="protein sequence ID" value="KAK7007135.1"/>
    <property type="molecule type" value="Genomic_DNA"/>
</dbReference>
<organism evidence="2 3">
    <name type="scientific">Favolaschia claudopus</name>
    <dbReference type="NCBI Taxonomy" id="2862362"/>
    <lineage>
        <taxon>Eukaryota</taxon>
        <taxon>Fungi</taxon>
        <taxon>Dikarya</taxon>
        <taxon>Basidiomycota</taxon>
        <taxon>Agaricomycotina</taxon>
        <taxon>Agaricomycetes</taxon>
        <taxon>Agaricomycetidae</taxon>
        <taxon>Agaricales</taxon>
        <taxon>Marasmiineae</taxon>
        <taxon>Mycenaceae</taxon>
        <taxon>Favolaschia</taxon>
    </lineage>
</organism>
<feature type="compositionally biased region" description="Low complexity" evidence="1">
    <location>
        <begin position="16"/>
        <end position="27"/>
    </location>
</feature>
<accession>A0AAW0AEM9</accession>